<dbReference type="SUPFAM" id="SSF161219">
    <property type="entry name" value="CHY zinc finger-like"/>
    <property type="match status" value="1"/>
</dbReference>
<feature type="region of interest" description="Disordered" evidence="5">
    <location>
        <begin position="749"/>
        <end position="807"/>
    </location>
</feature>
<keyword evidence="3" id="KW-0862">Zinc</keyword>
<feature type="compositionally biased region" description="Polar residues" evidence="5">
    <location>
        <begin position="369"/>
        <end position="379"/>
    </location>
</feature>
<evidence type="ECO:0000256" key="1">
    <source>
        <dbReference type="ARBA" id="ARBA00022723"/>
    </source>
</evidence>
<feature type="domain" description="CHY-type" evidence="7">
    <location>
        <begin position="426"/>
        <end position="493"/>
    </location>
</feature>
<reference evidence="9 10" key="1">
    <citation type="journal article" date="2019" name="Sci. Rep.">
        <title>A multi-omics analysis of the grapevine pathogen Lasiodiplodia theobromae reveals that temperature affects the expression of virulence- and pathogenicity-related genes.</title>
        <authorList>
            <person name="Felix C."/>
            <person name="Meneses R."/>
            <person name="Goncalves M.F.M."/>
            <person name="Tilleman L."/>
            <person name="Duarte A.S."/>
            <person name="Jorrin-Novo J.V."/>
            <person name="Van de Peer Y."/>
            <person name="Deforce D."/>
            <person name="Van Nieuwerburgh F."/>
            <person name="Esteves A.C."/>
            <person name="Alves A."/>
        </authorList>
    </citation>
    <scope>NUCLEOTIDE SEQUENCE [LARGE SCALE GENOMIC DNA]</scope>
    <source>
        <strain evidence="9 10">LA-SOL3</strain>
    </source>
</reference>
<feature type="region of interest" description="Disordered" evidence="5">
    <location>
        <begin position="346"/>
        <end position="379"/>
    </location>
</feature>
<dbReference type="PROSITE" id="PS50089">
    <property type="entry name" value="ZF_RING_2"/>
    <property type="match status" value="1"/>
</dbReference>
<feature type="region of interest" description="Disordered" evidence="5">
    <location>
        <begin position="115"/>
        <end position="293"/>
    </location>
</feature>
<dbReference type="CDD" id="cd16464">
    <property type="entry name" value="RING-H2_Pirh2-like"/>
    <property type="match status" value="1"/>
</dbReference>
<dbReference type="InterPro" id="IPR037275">
    <property type="entry name" value="Znf_CTCHY_sf"/>
</dbReference>
<dbReference type="SMART" id="SM00184">
    <property type="entry name" value="RING"/>
    <property type="match status" value="1"/>
</dbReference>
<keyword evidence="2 4" id="KW-0863">Zinc-finger</keyword>
<feature type="domain" description="CTCHY-type" evidence="8">
    <location>
        <begin position="495"/>
        <end position="561"/>
    </location>
</feature>
<dbReference type="Proteomes" id="UP000325902">
    <property type="component" value="Unassembled WGS sequence"/>
</dbReference>
<keyword evidence="10" id="KW-1185">Reference proteome</keyword>
<dbReference type="Gene3D" id="3.30.40.10">
    <property type="entry name" value="Zinc/RING finger domain, C3HC4 (zinc finger)"/>
    <property type="match status" value="1"/>
</dbReference>
<evidence type="ECO:0000259" key="7">
    <source>
        <dbReference type="PROSITE" id="PS51266"/>
    </source>
</evidence>
<dbReference type="Pfam" id="PF14599">
    <property type="entry name" value="zinc_ribbon_6"/>
    <property type="match status" value="1"/>
</dbReference>
<dbReference type="OrthoDB" id="411372at2759"/>
<proteinExistence type="predicted"/>
<feature type="domain" description="RING-type" evidence="6">
    <location>
        <begin position="562"/>
        <end position="604"/>
    </location>
</feature>
<dbReference type="InterPro" id="IPR017921">
    <property type="entry name" value="Znf_CTCHY"/>
</dbReference>
<gene>
    <name evidence="9" type="primary">SPAC2F3.16</name>
    <name evidence="9" type="ORF">DBV05_g6291</name>
</gene>
<dbReference type="PANTHER" id="PTHR21319">
    <property type="entry name" value="RING FINGER AND CHY ZINC FINGER DOMAIN-CONTAINING PROTEIN 1"/>
    <property type="match status" value="1"/>
</dbReference>
<dbReference type="GO" id="GO:0061630">
    <property type="term" value="F:ubiquitin protein ligase activity"/>
    <property type="evidence" value="ECO:0007669"/>
    <property type="project" value="TreeGrafter"/>
</dbReference>
<evidence type="ECO:0000256" key="5">
    <source>
        <dbReference type="SAM" id="MobiDB-lite"/>
    </source>
</evidence>
<evidence type="ECO:0000256" key="3">
    <source>
        <dbReference type="ARBA" id="ARBA00022833"/>
    </source>
</evidence>
<dbReference type="AlphaFoldDB" id="A0A5N5DBJ5"/>
<dbReference type="InterPro" id="IPR008913">
    <property type="entry name" value="Znf_CHY"/>
</dbReference>
<dbReference type="GO" id="GO:0005634">
    <property type="term" value="C:nucleus"/>
    <property type="evidence" value="ECO:0007669"/>
    <property type="project" value="TreeGrafter"/>
</dbReference>
<dbReference type="GO" id="GO:0008270">
    <property type="term" value="F:zinc ion binding"/>
    <property type="evidence" value="ECO:0007669"/>
    <property type="project" value="UniProtKB-KW"/>
</dbReference>
<sequence length="807" mass="89367">MRGAALSSSCNRVPRLSLTQSKHDAWAARTSRQGPSARKKAAAPAAKCVDLHLLGVVLAAEGVSRWSAFSKYRTPSVPSFQPAACPVRNLRFLMTNLISSFIIEPVVRHARRFSEATASQWPARHGESTTIPDESRRPSRASGSYASTRKRAPRRETTSISAGDQDGQPRPVAGAADSAASASATALQEPSDFATVDTPERAHESPEDPPRSTAAAGHARLTQLPASTPAPSSSTASLPLEDERSSNPAHGIPAPFRPVAAETPDPGRPPRGSSATTIIQPGRDPARAMSYPPAGVNSAEVKMSDSLPADDGMHPLRLRIHEIRKLGVSSDEKARRMHSLMTEGYHACHGHVPRPPSPSSIMSHERPFTPSSTRSEMHISSPNSVYSLYDGDNPYNLAPEDLLPTFYPEEEHGAHGHAGMDEDEEDDGPTYGCKHYKRNVKIQCFDCNHWHTCRHCHDERENHHLNRKKTRSMLCMLCATPQPAAEFCRSCQVRTAWYYCDICKLWDNDSAKSIYHCPDCGICRRGEGLGKDFIHCKKCNVCISIKFAEDHRCIERATDADCPICKDYMFTSSTDVVSMKCGHYMHRNCYDAYMQTDYKCPMCKKSAVNMELQWRKVRDAIESQPMPVQFADTKVVINCNDCSVKSTSQYHWLGNQCAHCESFNTNELRLLSGNETEQDADPSTVPSSPRSCLAPGAHIERRTSGSYFLLAEREEREAREREAAMRPSSADGSHFSPFEMLQRVRSLSPVRRLLGGSDDEMDDADDDDEEEEDSDDSMDEDEDDDEEELEDAEAGDILDGIDLIGHR</sequence>
<evidence type="ECO:0000313" key="9">
    <source>
        <dbReference type="EMBL" id="KAB2575158.1"/>
    </source>
</evidence>
<dbReference type="EMBL" id="VCHE01000036">
    <property type="protein sequence ID" value="KAB2575158.1"/>
    <property type="molecule type" value="Genomic_DNA"/>
</dbReference>
<feature type="compositionally biased region" description="Basic and acidic residues" evidence="5">
    <location>
        <begin position="198"/>
        <end position="210"/>
    </location>
</feature>
<dbReference type="PANTHER" id="PTHR21319:SF0">
    <property type="entry name" value="AND RING FINGER DOMAIN PROTEIN, PUTATIVE (AFU_ORTHOLOGUE AFUA_1G08900)-RELATED"/>
    <property type="match status" value="1"/>
</dbReference>
<dbReference type="Gene3D" id="2.20.28.10">
    <property type="match status" value="1"/>
</dbReference>
<dbReference type="SUPFAM" id="SSF161245">
    <property type="entry name" value="Zinc hairpin stack"/>
    <property type="match status" value="1"/>
</dbReference>
<feature type="region of interest" description="Disordered" evidence="5">
    <location>
        <begin position="675"/>
        <end position="737"/>
    </location>
</feature>
<comment type="caution">
    <text evidence="9">The sequence shown here is derived from an EMBL/GenBank/DDBJ whole genome shotgun (WGS) entry which is preliminary data.</text>
</comment>
<dbReference type="InterPro" id="IPR039512">
    <property type="entry name" value="RCHY1_zinc-ribbon"/>
</dbReference>
<dbReference type="GO" id="GO:0016567">
    <property type="term" value="P:protein ubiquitination"/>
    <property type="evidence" value="ECO:0007669"/>
    <property type="project" value="TreeGrafter"/>
</dbReference>
<evidence type="ECO:0000259" key="6">
    <source>
        <dbReference type="PROSITE" id="PS50089"/>
    </source>
</evidence>
<dbReference type="Pfam" id="PF05495">
    <property type="entry name" value="zf-CHY"/>
    <property type="match status" value="1"/>
</dbReference>
<dbReference type="PROSITE" id="PS51270">
    <property type="entry name" value="ZF_CTCHY"/>
    <property type="match status" value="1"/>
</dbReference>
<dbReference type="InterPro" id="IPR013083">
    <property type="entry name" value="Znf_RING/FYVE/PHD"/>
</dbReference>
<feature type="compositionally biased region" description="Acidic residues" evidence="5">
    <location>
        <begin position="757"/>
        <end position="796"/>
    </location>
</feature>
<dbReference type="Pfam" id="PF13639">
    <property type="entry name" value="zf-RING_2"/>
    <property type="match status" value="1"/>
</dbReference>
<dbReference type="InterPro" id="IPR037274">
    <property type="entry name" value="Znf_CHY_sf"/>
</dbReference>
<feature type="compositionally biased region" description="Basic and acidic residues" evidence="5">
    <location>
        <begin position="711"/>
        <end position="724"/>
    </location>
</feature>
<feature type="compositionally biased region" description="Low complexity" evidence="5">
    <location>
        <begin position="224"/>
        <end position="239"/>
    </location>
</feature>
<feature type="compositionally biased region" description="Low complexity" evidence="5">
    <location>
        <begin position="173"/>
        <end position="186"/>
    </location>
</feature>
<evidence type="ECO:0000313" key="10">
    <source>
        <dbReference type="Proteomes" id="UP000325902"/>
    </source>
</evidence>
<dbReference type="GO" id="GO:0006511">
    <property type="term" value="P:ubiquitin-dependent protein catabolic process"/>
    <property type="evidence" value="ECO:0007669"/>
    <property type="project" value="TreeGrafter"/>
</dbReference>
<protein>
    <submittedName>
        <fullName evidence="9">Putative RING finger protein</fullName>
    </submittedName>
</protein>
<dbReference type="PROSITE" id="PS51266">
    <property type="entry name" value="ZF_CHY"/>
    <property type="match status" value="1"/>
</dbReference>
<dbReference type="SUPFAM" id="SSF57850">
    <property type="entry name" value="RING/U-box"/>
    <property type="match status" value="1"/>
</dbReference>
<name>A0A5N5DBJ5_9PEZI</name>
<evidence type="ECO:0000256" key="4">
    <source>
        <dbReference type="PROSITE-ProRule" id="PRU00601"/>
    </source>
</evidence>
<evidence type="ECO:0000256" key="2">
    <source>
        <dbReference type="ARBA" id="ARBA00022771"/>
    </source>
</evidence>
<keyword evidence="1" id="KW-0479">Metal-binding</keyword>
<evidence type="ECO:0000259" key="8">
    <source>
        <dbReference type="PROSITE" id="PS51270"/>
    </source>
</evidence>
<accession>A0A5N5DBJ5</accession>
<dbReference type="InterPro" id="IPR001841">
    <property type="entry name" value="Znf_RING"/>
</dbReference>
<dbReference type="FunFam" id="3.30.40.10:FF:000208">
    <property type="entry name" value="Zinc finger protein-related isoform 1"/>
    <property type="match status" value="1"/>
</dbReference>
<organism evidence="9 10">
    <name type="scientific">Lasiodiplodia theobromae</name>
    <dbReference type="NCBI Taxonomy" id="45133"/>
    <lineage>
        <taxon>Eukaryota</taxon>
        <taxon>Fungi</taxon>
        <taxon>Dikarya</taxon>
        <taxon>Ascomycota</taxon>
        <taxon>Pezizomycotina</taxon>
        <taxon>Dothideomycetes</taxon>
        <taxon>Dothideomycetes incertae sedis</taxon>
        <taxon>Botryosphaeriales</taxon>
        <taxon>Botryosphaeriaceae</taxon>
        <taxon>Lasiodiplodia</taxon>
    </lineage>
</organism>